<keyword evidence="2" id="KW-0238">DNA-binding</keyword>
<accession>A0A4R5MHH0</accession>
<dbReference type="SUPFAM" id="SSF46689">
    <property type="entry name" value="Homeodomain-like"/>
    <property type="match status" value="1"/>
</dbReference>
<keyword evidence="1" id="KW-0805">Transcription regulation</keyword>
<dbReference type="OrthoDB" id="952277at2"/>
<dbReference type="Proteomes" id="UP000295668">
    <property type="component" value="Unassembled WGS sequence"/>
</dbReference>
<feature type="domain" description="HTH araC/xylS-type" evidence="4">
    <location>
        <begin position="75"/>
        <end position="175"/>
    </location>
</feature>
<dbReference type="GO" id="GO:0043565">
    <property type="term" value="F:sequence-specific DNA binding"/>
    <property type="evidence" value="ECO:0007669"/>
    <property type="project" value="InterPro"/>
</dbReference>
<gene>
    <name evidence="5" type="ORF">EZJ43_16330</name>
</gene>
<dbReference type="RefSeq" id="WP_133263792.1">
    <property type="nucleotide sequence ID" value="NZ_SJCY01000016.1"/>
</dbReference>
<keyword evidence="3" id="KW-0804">Transcription</keyword>
<name>A0A4R5MHH0_9SPHI</name>
<evidence type="ECO:0000259" key="4">
    <source>
        <dbReference type="PROSITE" id="PS01124"/>
    </source>
</evidence>
<dbReference type="SMART" id="SM00342">
    <property type="entry name" value="HTH_ARAC"/>
    <property type="match status" value="1"/>
</dbReference>
<dbReference type="InterPro" id="IPR009057">
    <property type="entry name" value="Homeodomain-like_sf"/>
</dbReference>
<dbReference type="PROSITE" id="PS00041">
    <property type="entry name" value="HTH_ARAC_FAMILY_1"/>
    <property type="match status" value="1"/>
</dbReference>
<organism evidence="5 6">
    <name type="scientific">Pedobacter changchengzhani</name>
    <dbReference type="NCBI Taxonomy" id="2529274"/>
    <lineage>
        <taxon>Bacteria</taxon>
        <taxon>Pseudomonadati</taxon>
        <taxon>Bacteroidota</taxon>
        <taxon>Sphingobacteriia</taxon>
        <taxon>Sphingobacteriales</taxon>
        <taxon>Sphingobacteriaceae</taxon>
        <taxon>Pedobacter</taxon>
    </lineage>
</organism>
<dbReference type="PANTHER" id="PTHR43280">
    <property type="entry name" value="ARAC-FAMILY TRANSCRIPTIONAL REGULATOR"/>
    <property type="match status" value="1"/>
</dbReference>
<dbReference type="InterPro" id="IPR018060">
    <property type="entry name" value="HTH_AraC"/>
</dbReference>
<dbReference type="AlphaFoldDB" id="A0A4R5MHH0"/>
<evidence type="ECO:0000256" key="2">
    <source>
        <dbReference type="ARBA" id="ARBA00023125"/>
    </source>
</evidence>
<dbReference type="Gene3D" id="1.10.10.60">
    <property type="entry name" value="Homeodomain-like"/>
    <property type="match status" value="1"/>
</dbReference>
<sequence>MKIYIKNMVCNRCKMVVQSELEKVGLHPISVELGEVEIREEDIEDTKDILIENLLVLGFELLDDKRSKTIEKIKNVIVGLVHHHDNESRVNLSDYLSQQLSQDYSFLSHLFSEVEGRTIEKFYIIQKIERVKEFLMYDQLTLSEIADKLQYSSVAHLSTQFKKITGATPSAFKYSKNQHRNEIDDL</sequence>
<keyword evidence="6" id="KW-1185">Reference proteome</keyword>
<dbReference type="InterPro" id="IPR018062">
    <property type="entry name" value="HTH_AraC-typ_CS"/>
</dbReference>
<dbReference type="GO" id="GO:0003700">
    <property type="term" value="F:DNA-binding transcription factor activity"/>
    <property type="evidence" value="ECO:0007669"/>
    <property type="project" value="InterPro"/>
</dbReference>
<proteinExistence type="predicted"/>
<protein>
    <submittedName>
        <fullName evidence="5">AraC family transcriptional regulator</fullName>
    </submittedName>
</protein>
<dbReference type="EMBL" id="SJCY01000016">
    <property type="protein sequence ID" value="TDG34921.1"/>
    <property type="molecule type" value="Genomic_DNA"/>
</dbReference>
<comment type="caution">
    <text evidence="5">The sequence shown here is derived from an EMBL/GenBank/DDBJ whole genome shotgun (WGS) entry which is preliminary data.</text>
</comment>
<evidence type="ECO:0000256" key="3">
    <source>
        <dbReference type="ARBA" id="ARBA00023163"/>
    </source>
</evidence>
<evidence type="ECO:0000313" key="5">
    <source>
        <dbReference type="EMBL" id="TDG34921.1"/>
    </source>
</evidence>
<dbReference type="PROSITE" id="PS01124">
    <property type="entry name" value="HTH_ARAC_FAMILY_2"/>
    <property type="match status" value="1"/>
</dbReference>
<evidence type="ECO:0000256" key="1">
    <source>
        <dbReference type="ARBA" id="ARBA00023015"/>
    </source>
</evidence>
<dbReference type="Pfam" id="PF12833">
    <property type="entry name" value="HTH_18"/>
    <property type="match status" value="1"/>
</dbReference>
<reference evidence="5 6" key="1">
    <citation type="submission" date="2019-02" db="EMBL/GenBank/DDBJ databases">
        <title>Pedobacter sp. nov., a novel speices isolated from soil of pinguins habitat in Antarcitica.</title>
        <authorList>
            <person name="He R.-H."/>
        </authorList>
    </citation>
    <scope>NUCLEOTIDE SEQUENCE [LARGE SCALE GENOMIC DNA]</scope>
    <source>
        <strain evidence="5 6">E01020</strain>
    </source>
</reference>
<dbReference type="Gene3D" id="3.30.70.100">
    <property type="match status" value="1"/>
</dbReference>
<evidence type="ECO:0000313" key="6">
    <source>
        <dbReference type="Proteomes" id="UP000295668"/>
    </source>
</evidence>
<dbReference type="PANTHER" id="PTHR43280:SF2">
    <property type="entry name" value="HTH-TYPE TRANSCRIPTIONAL REGULATOR EXSA"/>
    <property type="match status" value="1"/>
</dbReference>